<reference evidence="1 2" key="1">
    <citation type="journal article" date="2023" name="Hortic Res">
        <title>Pangenome of water caltrop reveals structural variations and asymmetric subgenome divergence after allopolyploidization.</title>
        <authorList>
            <person name="Zhang X."/>
            <person name="Chen Y."/>
            <person name="Wang L."/>
            <person name="Yuan Y."/>
            <person name="Fang M."/>
            <person name="Shi L."/>
            <person name="Lu R."/>
            <person name="Comes H.P."/>
            <person name="Ma Y."/>
            <person name="Chen Y."/>
            <person name="Huang G."/>
            <person name="Zhou Y."/>
            <person name="Zheng Z."/>
            <person name="Qiu Y."/>
        </authorList>
    </citation>
    <scope>NUCLEOTIDE SEQUENCE [LARGE SCALE GENOMIC DNA]</scope>
    <source>
        <tissue evidence="1">Roots</tissue>
    </source>
</reference>
<evidence type="ECO:0000313" key="2">
    <source>
        <dbReference type="Proteomes" id="UP001345219"/>
    </source>
</evidence>
<proteinExistence type="predicted"/>
<dbReference type="EMBL" id="JAXIOK010000022">
    <property type="protein sequence ID" value="KAK4744016.1"/>
    <property type="molecule type" value="Genomic_DNA"/>
</dbReference>
<evidence type="ECO:0000313" key="1">
    <source>
        <dbReference type="EMBL" id="KAK4744016.1"/>
    </source>
</evidence>
<keyword evidence="2" id="KW-1185">Reference proteome</keyword>
<accession>A0AAN7GHK9</accession>
<name>A0AAN7GHK9_9MYRT</name>
<organism evidence="1 2">
    <name type="scientific">Trapa incisa</name>
    <dbReference type="NCBI Taxonomy" id="236973"/>
    <lineage>
        <taxon>Eukaryota</taxon>
        <taxon>Viridiplantae</taxon>
        <taxon>Streptophyta</taxon>
        <taxon>Embryophyta</taxon>
        <taxon>Tracheophyta</taxon>
        <taxon>Spermatophyta</taxon>
        <taxon>Magnoliopsida</taxon>
        <taxon>eudicotyledons</taxon>
        <taxon>Gunneridae</taxon>
        <taxon>Pentapetalae</taxon>
        <taxon>rosids</taxon>
        <taxon>malvids</taxon>
        <taxon>Myrtales</taxon>
        <taxon>Lythraceae</taxon>
        <taxon>Trapa</taxon>
    </lineage>
</organism>
<sequence>MFKKNQGVQTQLQNKLSEDITITIELDALHGSMVGHSWELTHQYCKRKPRLCKWRSCNTIKEGPKDSKLSHILPHLSLWTKVK</sequence>
<protein>
    <submittedName>
        <fullName evidence="1">Uncharacterized protein</fullName>
    </submittedName>
</protein>
<gene>
    <name evidence="1" type="ORF">SAY87_010328</name>
</gene>
<dbReference type="AlphaFoldDB" id="A0AAN7GHK9"/>
<comment type="caution">
    <text evidence="1">The sequence shown here is derived from an EMBL/GenBank/DDBJ whole genome shotgun (WGS) entry which is preliminary data.</text>
</comment>
<dbReference type="Proteomes" id="UP001345219">
    <property type="component" value="Chromosome 9"/>
</dbReference>